<dbReference type="PANTHER" id="PTHR15871">
    <property type="entry name" value="PH DOMAIN-CONTAINING PROTEIN"/>
    <property type="match status" value="1"/>
</dbReference>
<protein>
    <recommendedName>
        <fullName evidence="1">PH domain-containing protein</fullName>
    </recommendedName>
</protein>
<organism evidence="2 3">
    <name type="scientific">Erpetoichthys calabaricus</name>
    <name type="common">Rope fish</name>
    <name type="synonym">Calamoichthys calabaricus</name>
    <dbReference type="NCBI Taxonomy" id="27687"/>
    <lineage>
        <taxon>Eukaryota</taxon>
        <taxon>Metazoa</taxon>
        <taxon>Chordata</taxon>
        <taxon>Craniata</taxon>
        <taxon>Vertebrata</taxon>
        <taxon>Euteleostomi</taxon>
        <taxon>Actinopterygii</taxon>
        <taxon>Polypteriformes</taxon>
        <taxon>Polypteridae</taxon>
        <taxon>Erpetoichthys</taxon>
    </lineage>
</organism>
<feature type="domain" description="PH" evidence="1">
    <location>
        <begin position="1"/>
        <end position="93"/>
    </location>
</feature>
<dbReference type="AlphaFoldDB" id="A0A8C4TLC1"/>
<dbReference type="SUPFAM" id="SSF50729">
    <property type="entry name" value="PH domain-like"/>
    <property type="match status" value="1"/>
</dbReference>
<reference evidence="2" key="1">
    <citation type="submission" date="2021-06" db="EMBL/GenBank/DDBJ databases">
        <authorList>
            <consortium name="Wellcome Sanger Institute Data Sharing"/>
        </authorList>
    </citation>
    <scope>NUCLEOTIDE SEQUENCE [LARGE SCALE GENOMIC DNA]</scope>
</reference>
<reference evidence="2" key="2">
    <citation type="submission" date="2025-08" db="UniProtKB">
        <authorList>
            <consortium name="Ensembl"/>
        </authorList>
    </citation>
    <scope>IDENTIFICATION</scope>
</reference>
<dbReference type="Proteomes" id="UP000694620">
    <property type="component" value="Chromosome 17"/>
</dbReference>
<dbReference type="Gene3D" id="2.30.29.30">
    <property type="entry name" value="Pleckstrin-homology domain (PH domain)/Phosphotyrosine-binding domain (PTB)"/>
    <property type="match status" value="1"/>
</dbReference>
<dbReference type="InterPro" id="IPR011993">
    <property type="entry name" value="PH-like_dom_sf"/>
</dbReference>
<dbReference type="InterPro" id="IPR001849">
    <property type="entry name" value="PH_domain"/>
</dbReference>
<evidence type="ECO:0000313" key="2">
    <source>
        <dbReference type="Ensembl" id="ENSECRP00000032219.1"/>
    </source>
</evidence>
<dbReference type="GeneTree" id="ENSGT00530000063760"/>
<dbReference type="Pfam" id="PF00169">
    <property type="entry name" value="PH"/>
    <property type="match status" value="1"/>
</dbReference>
<accession>A0A8C4TLC1</accession>
<dbReference type="PANTHER" id="PTHR15871:SF2">
    <property type="entry name" value="PLECKSTRIN HOMOLOGY DOMAIN-CONTAINING FAMILY O MEMBER 2"/>
    <property type="match status" value="1"/>
</dbReference>
<evidence type="ECO:0000313" key="3">
    <source>
        <dbReference type="Proteomes" id="UP000694620"/>
    </source>
</evidence>
<proteinExistence type="predicted"/>
<dbReference type="GO" id="GO:0071888">
    <property type="term" value="P:macrophage apoptotic process"/>
    <property type="evidence" value="ECO:0007669"/>
    <property type="project" value="TreeGrafter"/>
</dbReference>
<name>A0A8C4TLC1_ERPCA</name>
<dbReference type="Ensembl" id="ENSECRT00000032940.1">
    <property type="protein sequence ID" value="ENSECRP00000032219.1"/>
    <property type="gene ID" value="ENSECRG00000021852.1"/>
</dbReference>
<dbReference type="InterPro" id="IPR043448">
    <property type="entry name" value="PKHO1/2"/>
</dbReference>
<sequence>STGRILGTYKDRYIHLNRIEVLVYENEEEKDLIEKICLDNYDKCHELRSTFKKNRFILIRCLKPGNKVPDIKFQAQTAEEKQEWIKAFSEGINKAKNKIFDEVSCYPGWLHTSWLLWGAS</sequence>
<reference evidence="2" key="3">
    <citation type="submission" date="2025-09" db="UniProtKB">
        <authorList>
            <consortium name="Ensembl"/>
        </authorList>
    </citation>
    <scope>IDENTIFICATION</scope>
</reference>
<dbReference type="PROSITE" id="PS50003">
    <property type="entry name" value="PH_DOMAIN"/>
    <property type="match status" value="1"/>
</dbReference>
<evidence type="ECO:0000259" key="1">
    <source>
        <dbReference type="PROSITE" id="PS50003"/>
    </source>
</evidence>
<keyword evidence="3" id="KW-1185">Reference proteome</keyword>